<dbReference type="PANTHER" id="PTHR34980">
    <property type="entry name" value="INNER MEMBRANE PROTEIN-RELATED-RELATED"/>
    <property type="match status" value="1"/>
</dbReference>
<feature type="transmembrane region" description="Helical" evidence="1">
    <location>
        <begin position="76"/>
        <end position="96"/>
    </location>
</feature>
<keyword evidence="3" id="KW-1185">Reference proteome</keyword>
<sequence length="111" mass="12710">MNFVDSIQTCLVKKYMDFSGRASRSEFWWFYLFCIILLVLSCFIGKIVYYILALALFLPSLGVSVRRLHDTNMSGWWILLSLIPVVGALVLLYFYVIEGTKGPNNYGNPVV</sequence>
<evidence type="ECO:0000256" key="1">
    <source>
        <dbReference type="SAM" id="Phobius"/>
    </source>
</evidence>
<evidence type="ECO:0000313" key="3">
    <source>
        <dbReference type="Proteomes" id="UP000324194"/>
    </source>
</evidence>
<organism evidence="2 3">
    <name type="scientific">Aquicella siphonis</name>
    <dbReference type="NCBI Taxonomy" id="254247"/>
    <lineage>
        <taxon>Bacteria</taxon>
        <taxon>Pseudomonadati</taxon>
        <taxon>Pseudomonadota</taxon>
        <taxon>Gammaproteobacteria</taxon>
        <taxon>Legionellales</taxon>
        <taxon>Coxiellaceae</taxon>
        <taxon>Aquicella</taxon>
    </lineage>
</organism>
<dbReference type="GO" id="GO:0005886">
    <property type="term" value="C:plasma membrane"/>
    <property type="evidence" value="ECO:0007669"/>
    <property type="project" value="TreeGrafter"/>
</dbReference>
<dbReference type="Pfam" id="PF05656">
    <property type="entry name" value="DUF805"/>
    <property type="match status" value="1"/>
</dbReference>
<keyword evidence="1" id="KW-0812">Transmembrane</keyword>
<dbReference type="InterPro" id="IPR008523">
    <property type="entry name" value="DUF805"/>
</dbReference>
<proteinExistence type="predicted"/>
<dbReference type="EMBL" id="LR699119">
    <property type="protein sequence ID" value="VVC75749.1"/>
    <property type="molecule type" value="Genomic_DNA"/>
</dbReference>
<protein>
    <submittedName>
        <fullName evidence="2">Inner membrane protein YhaI</fullName>
    </submittedName>
</protein>
<gene>
    <name evidence="2" type="primary">yhaI</name>
    <name evidence="2" type="ORF">AQUSIP_10430</name>
</gene>
<dbReference type="OrthoDB" id="9812349at2"/>
<keyword evidence="1" id="KW-0472">Membrane</keyword>
<feature type="transmembrane region" description="Helical" evidence="1">
    <location>
        <begin position="28"/>
        <end position="56"/>
    </location>
</feature>
<dbReference type="KEGG" id="asip:AQUSIP_10430"/>
<dbReference type="RefSeq" id="WP_148339028.1">
    <property type="nucleotide sequence ID" value="NZ_LR699119.1"/>
</dbReference>
<reference evidence="2 3" key="1">
    <citation type="submission" date="2019-08" db="EMBL/GenBank/DDBJ databases">
        <authorList>
            <person name="Guy L."/>
        </authorList>
    </citation>
    <scope>NUCLEOTIDE SEQUENCE [LARGE SCALE GENOMIC DNA]</scope>
    <source>
        <strain evidence="2 3">SGT-108</strain>
    </source>
</reference>
<dbReference type="PANTHER" id="PTHR34980:SF2">
    <property type="entry name" value="INNER MEMBRANE PROTEIN YHAH-RELATED"/>
    <property type="match status" value="1"/>
</dbReference>
<dbReference type="AlphaFoldDB" id="A0A5E4PFI6"/>
<accession>A0A5E4PFI6</accession>
<dbReference type="Proteomes" id="UP000324194">
    <property type="component" value="Chromosome 1"/>
</dbReference>
<name>A0A5E4PFI6_9COXI</name>
<keyword evidence="1" id="KW-1133">Transmembrane helix</keyword>
<evidence type="ECO:0000313" key="2">
    <source>
        <dbReference type="EMBL" id="VVC75749.1"/>
    </source>
</evidence>